<name>A0A931BND2_9HYPH</name>
<sequence>MAILFRIIPVITFLILSPFAAFAQPQSSSAWSQGLHSRVRLIAGGQKEDRILAGIEIALDSGFKTYWRTPGESGLPPRFDWSGSENVAEVAIQWPTPIRYEDAGGVAYAYSHDVILPVFVKASEPGKPIKLALTVEYGVCKDICIPASAELTATLAGEGQDRAAIEQALAKVPRPQPLGASGELSVVSVEPLPGTQLRFNVTVRTPAGSQPALFAEGPENWYFSTSQADGTNHFVVTIEEKPQNATGPTRLALTLAAGEQAIETDVTLDANLQPR</sequence>
<comment type="caution">
    <text evidence="3">The sequence shown here is derived from an EMBL/GenBank/DDBJ whole genome shotgun (WGS) entry which is preliminary data.</text>
</comment>
<organism evidence="3 4">
    <name type="scientific">Microvirga alba</name>
    <dbReference type="NCBI Taxonomy" id="2791025"/>
    <lineage>
        <taxon>Bacteria</taxon>
        <taxon>Pseudomonadati</taxon>
        <taxon>Pseudomonadota</taxon>
        <taxon>Alphaproteobacteria</taxon>
        <taxon>Hyphomicrobiales</taxon>
        <taxon>Methylobacteriaceae</taxon>
        <taxon>Microvirga</taxon>
    </lineage>
</organism>
<feature type="signal peptide" evidence="1">
    <location>
        <begin position="1"/>
        <end position="23"/>
    </location>
</feature>
<evidence type="ECO:0000259" key="2">
    <source>
        <dbReference type="Pfam" id="PF11412"/>
    </source>
</evidence>
<dbReference type="AlphaFoldDB" id="A0A931BND2"/>
<gene>
    <name evidence="3" type="ORF">I2H38_00230</name>
</gene>
<proteinExistence type="predicted"/>
<feature type="domain" description="Thiol:disulfide interchange protein DsbD N-terminal" evidence="2">
    <location>
        <begin position="49"/>
        <end position="154"/>
    </location>
</feature>
<keyword evidence="1" id="KW-0732">Signal</keyword>
<accession>A0A931BND2</accession>
<evidence type="ECO:0000313" key="4">
    <source>
        <dbReference type="Proteomes" id="UP000599312"/>
    </source>
</evidence>
<dbReference type="InterPro" id="IPR028250">
    <property type="entry name" value="DsbDN"/>
</dbReference>
<evidence type="ECO:0000256" key="1">
    <source>
        <dbReference type="SAM" id="SignalP"/>
    </source>
</evidence>
<keyword evidence="4" id="KW-1185">Reference proteome</keyword>
<dbReference type="RefSeq" id="WP_196269801.1">
    <property type="nucleotide sequence ID" value="NZ_JADQDO010000001.1"/>
</dbReference>
<protein>
    <recommendedName>
        <fullName evidence="2">Thiol:disulfide interchange protein DsbD N-terminal domain-containing protein</fullName>
    </recommendedName>
</protein>
<dbReference type="Proteomes" id="UP000599312">
    <property type="component" value="Unassembled WGS sequence"/>
</dbReference>
<feature type="chain" id="PRO_5036911869" description="Thiol:disulfide interchange protein DsbD N-terminal domain-containing protein" evidence="1">
    <location>
        <begin position="24"/>
        <end position="275"/>
    </location>
</feature>
<reference evidence="3" key="1">
    <citation type="submission" date="2020-11" db="EMBL/GenBank/DDBJ databases">
        <authorList>
            <person name="Kim M.K."/>
        </authorList>
    </citation>
    <scope>NUCLEOTIDE SEQUENCE</scope>
    <source>
        <strain evidence="3">BT350</strain>
    </source>
</reference>
<evidence type="ECO:0000313" key="3">
    <source>
        <dbReference type="EMBL" id="MBF9231794.1"/>
    </source>
</evidence>
<dbReference type="EMBL" id="JADQDO010000001">
    <property type="protein sequence ID" value="MBF9231794.1"/>
    <property type="molecule type" value="Genomic_DNA"/>
</dbReference>
<dbReference type="Pfam" id="PF11412">
    <property type="entry name" value="DsbD_N"/>
    <property type="match status" value="1"/>
</dbReference>